<feature type="compositionally biased region" description="Polar residues" evidence="1">
    <location>
        <begin position="53"/>
        <end position="69"/>
    </location>
</feature>
<comment type="caution">
    <text evidence="2">The sequence shown here is derived from an EMBL/GenBank/DDBJ whole genome shotgun (WGS) entry which is preliminary data.</text>
</comment>
<reference evidence="2" key="2">
    <citation type="journal article" date="2021" name="Genome Biol. Evol.">
        <title>Developing a high-quality reference genome for a parasitic bivalve with doubly uniparental inheritance (Bivalvia: Unionida).</title>
        <authorList>
            <person name="Smith C.H."/>
        </authorList>
    </citation>
    <scope>NUCLEOTIDE SEQUENCE</scope>
    <source>
        <strain evidence="2">CHS0354</strain>
        <tissue evidence="2">Mantle</tissue>
    </source>
</reference>
<dbReference type="Proteomes" id="UP001195483">
    <property type="component" value="Unassembled WGS sequence"/>
</dbReference>
<evidence type="ECO:0000313" key="3">
    <source>
        <dbReference type="Proteomes" id="UP001195483"/>
    </source>
</evidence>
<dbReference type="EMBL" id="JAEAOA010002340">
    <property type="protein sequence ID" value="KAK3591646.1"/>
    <property type="molecule type" value="Genomic_DNA"/>
</dbReference>
<organism evidence="2 3">
    <name type="scientific">Potamilus streckersoni</name>
    <dbReference type="NCBI Taxonomy" id="2493646"/>
    <lineage>
        <taxon>Eukaryota</taxon>
        <taxon>Metazoa</taxon>
        <taxon>Spiralia</taxon>
        <taxon>Lophotrochozoa</taxon>
        <taxon>Mollusca</taxon>
        <taxon>Bivalvia</taxon>
        <taxon>Autobranchia</taxon>
        <taxon>Heteroconchia</taxon>
        <taxon>Palaeoheterodonta</taxon>
        <taxon>Unionida</taxon>
        <taxon>Unionoidea</taxon>
        <taxon>Unionidae</taxon>
        <taxon>Ambleminae</taxon>
        <taxon>Lampsilini</taxon>
        <taxon>Potamilus</taxon>
    </lineage>
</organism>
<sequence>MVIIDLVLSTSKLSVYFHKQLKQSELVISASTFSILAPTNQNGISPDQDDENQLSTSYTLNNGSGFIVT</sequence>
<accession>A0AAE0VVI8</accession>
<evidence type="ECO:0000256" key="1">
    <source>
        <dbReference type="SAM" id="MobiDB-lite"/>
    </source>
</evidence>
<gene>
    <name evidence="2" type="ORF">CHS0354_040555</name>
</gene>
<evidence type="ECO:0000313" key="2">
    <source>
        <dbReference type="EMBL" id="KAK3591646.1"/>
    </source>
</evidence>
<feature type="region of interest" description="Disordered" evidence="1">
    <location>
        <begin position="41"/>
        <end position="69"/>
    </location>
</feature>
<reference evidence="2" key="1">
    <citation type="journal article" date="2021" name="Genome Biol. Evol.">
        <title>A High-Quality Reference Genome for a Parasitic Bivalve with Doubly Uniparental Inheritance (Bivalvia: Unionida).</title>
        <authorList>
            <person name="Smith C.H."/>
        </authorList>
    </citation>
    <scope>NUCLEOTIDE SEQUENCE</scope>
    <source>
        <strain evidence="2">CHS0354</strain>
    </source>
</reference>
<name>A0AAE0VVI8_9BIVA</name>
<dbReference type="AlphaFoldDB" id="A0AAE0VVI8"/>
<reference evidence="2" key="3">
    <citation type="submission" date="2023-05" db="EMBL/GenBank/DDBJ databases">
        <authorList>
            <person name="Smith C.H."/>
        </authorList>
    </citation>
    <scope>NUCLEOTIDE SEQUENCE</scope>
    <source>
        <strain evidence="2">CHS0354</strain>
        <tissue evidence="2">Mantle</tissue>
    </source>
</reference>
<keyword evidence="3" id="KW-1185">Reference proteome</keyword>
<protein>
    <submittedName>
        <fullName evidence="2">Uncharacterized protein</fullName>
    </submittedName>
</protein>
<proteinExistence type="predicted"/>